<feature type="domain" description="DUF3298" evidence="2">
    <location>
        <begin position="191"/>
        <end position="272"/>
    </location>
</feature>
<dbReference type="InterPro" id="IPR037126">
    <property type="entry name" value="PdaC/RsiV-like_sf"/>
</dbReference>
<keyword evidence="1" id="KW-1133">Transmembrane helix</keyword>
<evidence type="ECO:0000313" key="4">
    <source>
        <dbReference type="Proteomes" id="UP000228754"/>
    </source>
</evidence>
<dbReference type="Proteomes" id="UP000228754">
    <property type="component" value="Unassembled WGS sequence"/>
</dbReference>
<proteinExistence type="predicted"/>
<dbReference type="Pfam" id="PF11738">
    <property type="entry name" value="DUF3298"/>
    <property type="match status" value="1"/>
</dbReference>
<evidence type="ECO:0000256" key="1">
    <source>
        <dbReference type="SAM" id="Phobius"/>
    </source>
</evidence>
<organism evidence="3 4">
    <name type="scientific">Bacillus pumilus</name>
    <name type="common">Bacillus mesentericus</name>
    <dbReference type="NCBI Taxonomy" id="1408"/>
    <lineage>
        <taxon>Bacteria</taxon>
        <taxon>Bacillati</taxon>
        <taxon>Bacillota</taxon>
        <taxon>Bacilli</taxon>
        <taxon>Bacillales</taxon>
        <taxon>Bacillaceae</taxon>
        <taxon>Bacillus</taxon>
    </lineage>
</organism>
<gene>
    <name evidence="3" type="ORF">CEY02_18835</name>
</gene>
<evidence type="ECO:0000259" key="2">
    <source>
        <dbReference type="Pfam" id="PF11738"/>
    </source>
</evidence>
<sequence length="285" mass="32552">MDKHLEQLKEEYLEIPIPPEYDAMVERMLKRKSKKTHFKQWSMGLVAAVAIFVTTVNVSPQAARAISEVPVIGQLVKVVTFIEFKKSEQGTNIDLKTPHVSGLGGDGTLEDSLNQKYLAENKKLYQDFEMETKGYKNGHLSVESGYEVRTNNDQILSLGRYKVTTQASTAEEMTYDTVDKKNHVLITLPSLFKDDRYIDVISENIKEQMKKQMKEDSNKIYWIGQDEMDPFKKIKPDQSFYINSKGKLVISFNEYDVAPGYMGVVEFTIPTSAIKDILVSDVYIH</sequence>
<keyword evidence="1" id="KW-0472">Membrane</keyword>
<keyword evidence="1" id="KW-0812">Transmembrane</keyword>
<name>A0A2A5IMZ4_BACPU</name>
<comment type="caution">
    <text evidence="3">The sequence shown here is derived from an EMBL/GenBank/DDBJ whole genome shotgun (WGS) entry which is preliminary data.</text>
</comment>
<dbReference type="Gene3D" id="3.90.640.20">
    <property type="entry name" value="Heat-shock cognate protein, ATPase"/>
    <property type="match status" value="1"/>
</dbReference>
<dbReference type="OrthoDB" id="4990at2"/>
<reference evidence="3 4" key="1">
    <citation type="submission" date="2017-06" db="EMBL/GenBank/DDBJ databases">
        <title>Draft Genome Sequence of Bacillus sp Strain 36R Isolated from saline sediment at Atanasia, Sonora, Mexico.</title>
        <authorList>
            <person name="Sanchez Diaz R."/>
            <person name="Quiroz Macias M.E."/>
            <person name="Ibarra Gamez J.C."/>
            <person name="Enciso Ibarra J."/>
            <person name="Gomez Gil B."/>
            <person name="Galaviz Silva L."/>
        </authorList>
    </citation>
    <scope>NUCLEOTIDE SEQUENCE [LARGE SCALE GENOMIC DNA]</scope>
    <source>
        <strain evidence="3 4">36R_ATNSAL</strain>
    </source>
</reference>
<dbReference type="AlphaFoldDB" id="A0A2A5IMZ4"/>
<dbReference type="EMBL" id="NKHG01000118">
    <property type="protein sequence ID" value="PCK18603.1"/>
    <property type="molecule type" value="Genomic_DNA"/>
</dbReference>
<dbReference type="Gene3D" id="3.30.565.40">
    <property type="entry name" value="Fervidobacterium nodosum Rt17-B1 like"/>
    <property type="match status" value="1"/>
</dbReference>
<dbReference type="InterPro" id="IPR021729">
    <property type="entry name" value="DUF3298"/>
</dbReference>
<evidence type="ECO:0000313" key="3">
    <source>
        <dbReference type="EMBL" id="PCK18603.1"/>
    </source>
</evidence>
<accession>A0A2A5IMZ4</accession>
<feature type="transmembrane region" description="Helical" evidence="1">
    <location>
        <begin position="38"/>
        <end position="58"/>
    </location>
</feature>
<protein>
    <submittedName>
        <fullName evidence="3">Anti-sigma factor</fullName>
    </submittedName>
</protein>